<evidence type="ECO:0000259" key="2">
    <source>
        <dbReference type="Pfam" id="PF01656"/>
    </source>
</evidence>
<dbReference type="PANTHER" id="PTHR43384">
    <property type="entry name" value="SEPTUM SITE-DETERMINING PROTEIN MIND HOMOLOG, CHLOROPLASTIC-RELATED"/>
    <property type="match status" value="1"/>
</dbReference>
<dbReference type="PANTHER" id="PTHR43384:SF14">
    <property type="entry name" value="ESX-1 SECRETION-ASSOCIATED PROTEIN ESPI"/>
    <property type="match status" value="1"/>
</dbReference>
<dbReference type="InterPro" id="IPR050625">
    <property type="entry name" value="ParA/MinD_ATPase"/>
</dbReference>
<dbReference type="InterPro" id="IPR027417">
    <property type="entry name" value="P-loop_NTPase"/>
</dbReference>
<feature type="compositionally biased region" description="Low complexity" evidence="1">
    <location>
        <begin position="342"/>
        <end position="353"/>
    </location>
</feature>
<dbReference type="GO" id="GO:0051782">
    <property type="term" value="P:negative regulation of cell division"/>
    <property type="evidence" value="ECO:0007669"/>
    <property type="project" value="TreeGrafter"/>
</dbReference>
<evidence type="ECO:0000313" key="4">
    <source>
        <dbReference type="Proteomes" id="UP000242367"/>
    </source>
</evidence>
<comment type="caution">
    <text evidence="3">The sequence shown here is derived from an EMBL/GenBank/DDBJ whole genome shotgun (WGS) entry which is preliminary data.</text>
</comment>
<dbReference type="GO" id="GO:0005524">
    <property type="term" value="F:ATP binding"/>
    <property type="evidence" value="ECO:0007669"/>
    <property type="project" value="TreeGrafter"/>
</dbReference>
<feature type="compositionally biased region" description="Pro residues" evidence="1">
    <location>
        <begin position="49"/>
        <end position="90"/>
    </location>
</feature>
<dbReference type="SUPFAM" id="SSF52540">
    <property type="entry name" value="P-loop containing nucleoside triphosphate hydrolases"/>
    <property type="match status" value="1"/>
</dbReference>
<evidence type="ECO:0000256" key="1">
    <source>
        <dbReference type="SAM" id="MobiDB-lite"/>
    </source>
</evidence>
<feature type="compositionally biased region" description="Low complexity" evidence="1">
    <location>
        <begin position="91"/>
        <end position="106"/>
    </location>
</feature>
<dbReference type="EMBL" id="MTBP01000001">
    <property type="protein sequence ID" value="POM26837.1"/>
    <property type="molecule type" value="Genomic_DNA"/>
</dbReference>
<dbReference type="Gene3D" id="3.40.50.300">
    <property type="entry name" value="P-loop containing nucleotide triphosphate hydrolases"/>
    <property type="match status" value="1"/>
</dbReference>
<reference evidence="3 4" key="1">
    <citation type="journal article" date="2017" name="Chemistry">
        <title>Isolation, Biosynthesis and Chemical Modifications of Rubterolones A-F: Rare Tropolone Alkaloids from Actinomadura sp. 5-2.</title>
        <authorList>
            <person name="Guo H."/>
            <person name="Benndorf R."/>
            <person name="Leichnitz D."/>
            <person name="Klassen J.L."/>
            <person name="Vollmers J."/>
            <person name="Gorls H."/>
            <person name="Steinacker M."/>
            <person name="Weigel C."/>
            <person name="Dahse H.M."/>
            <person name="Kaster A.K."/>
            <person name="de Beer Z.W."/>
            <person name="Poulsen M."/>
            <person name="Beemelmanns C."/>
        </authorList>
    </citation>
    <scope>NUCLEOTIDE SEQUENCE [LARGE SCALE GENOMIC DNA]</scope>
    <source>
        <strain evidence="3 4">5-2</strain>
    </source>
</reference>
<dbReference type="Proteomes" id="UP000242367">
    <property type="component" value="Unassembled WGS sequence"/>
</dbReference>
<keyword evidence="4" id="KW-1185">Reference proteome</keyword>
<feature type="region of interest" description="Disordered" evidence="1">
    <location>
        <begin position="26"/>
        <end position="364"/>
    </location>
</feature>
<accession>A0A2P4UP58</accession>
<dbReference type="AlphaFoldDB" id="A0A2P4UP58"/>
<dbReference type="GO" id="GO:0005829">
    <property type="term" value="C:cytosol"/>
    <property type="evidence" value="ECO:0007669"/>
    <property type="project" value="TreeGrafter"/>
</dbReference>
<dbReference type="InterPro" id="IPR002586">
    <property type="entry name" value="CobQ/CobB/MinD/ParA_Nub-bd_dom"/>
</dbReference>
<sequence>MSDSSWQQAVLGELGVARRGLQALNTASAAAPGSDWGADSAPRAVAEPEPIPVTPDPLPAPVPAPPPSFTPVPEPAAPPSFAAPPAPPSFETPAPSSDAPAAASPTPAAPPVPPSFETPAAAAPAPPSFDAPVADAPAAPGAQPPGPPSFDAPAGEAPTPFAPGAEPPGPSFRTPAGETPSPPAPAPGAVPPGPPSFDAPTGAPGSPLFDAPPAPPSFDAPGAAPSGPPFDAAGPSGFAQAPGATGGEPVNAFAQPPAEPAQPVVINPYGDGAGGLQRDPFGDTPEPPAEPGPASAPQPAVPPLYNPDFDPEMAVAPTVGGAPGAPPPDAGSDEPESPVPSAPRQAPAQPQQQHGGVPMADDLVRKNQHGDPLMRRFGRAARKAVGATGPQDPATQAEIAALLQRAVPSYRQIAVASVRGGAGKTSMAALLATELARHRADRVIAMDADAELGSLPLRLGVRPEQSLFDLAARQPRTFDEAAQFLARTEAGLWVLSSTRGGRIAGEFTIETFQAALAAISRYFAAAVVDCGAGILTELHRGILGQTHGLVLVTPATADGALSARGALEWFAGNGQQALLSRTVIAMVTHAPQVGADLERAREMLAAWGLPIVLVPYDRHLAAGGSLDMTKIGEATRPAAGLIASEAFARALGGVGVVR</sequence>
<dbReference type="Pfam" id="PF01656">
    <property type="entry name" value="CbiA"/>
    <property type="match status" value="1"/>
</dbReference>
<feature type="compositionally biased region" description="Pro residues" evidence="1">
    <location>
        <begin position="285"/>
        <end position="305"/>
    </location>
</feature>
<feature type="compositionally biased region" description="Low complexity" evidence="1">
    <location>
        <begin position="219"/>
        <end position="239"/>
    </location>
</feature>
<feature type="compositionally biased region" description="Pro residues" evidence="1">
    <location>
        <begin position="180"/>
        <end position="197"/>
    </location>
</feature>
<feature type="compositionally biased region" description="Low complexity" evidence="1">
    <location>
        <begin position="130"/>
        <end position="141"/>
    </location>
</feature>
<feature type="compositionally biased region" description="Pro residues" evidence="1">
    <location>
        <begin position="107"/>
        <end position="116"/>
    </location>
</feature>
<proteinExistence type="predicted"/>
<dbReference type="GO" id="GO:0016887">
    <property type="term" value="F:ATP hydrolysis activity"/>
    <property type="evidence" value="ECO:0007669"/>
    <property type="project" value="TreeGrafter"/>
</dbReference>
<dbReference type="RefSeq" id="WP_235828260.1">
    <property type="nucleotide sequence ID" value="NZ_MTBP01000001.1"/>
</dbReference>
<name>A0A2P4UP58_9ACTN</name>
<feature type="domain" description="CobQ/CobB/MinD/ParA nucleotide binding" evidence="2">
    <location>
        <begin position="413"/>
        <end position="559"/>
    </location>
</feature>
<evidence type="ECO:0000313" key="3">
    <source>
        <dbReference type="EMBL" id="POM26837.1"/>
    </source>
</evidence>
<protein>
    <submittedName>
        <fullName evidence="3">CobQ/CobB/MinD/ParA nucleotide binding domain protein</fullName>
    </submittedName>
</protein>
<organism evidence="3 4">
    <name type="scientific">Actinomadura rubteroloni</name>
    <dbReference type="NCBI Taxonomy" id="1926885"/>
    <lineage>
        <taxon>Bacteria</taxon>
        <taxon>Bacillati</taxon>
        <taxon>Actinomycetota</taxon>
        <taxon>Actinomycetes</taxon>
        <taxon>Streptosporangiales</taxon>
        <taxon>Thermomonosporaceae</taxon>
        <taxon>Actinomadura</taxon>
    </lineage>
</organism>
<dbReference type="GO" id="GO:0009898">
    <property type="term" value="C:cytoplasmic side of plasma membrane"/>
    <property type="evidence" value="ECO:0007669"/>
    <property type="project" value="TreeGrafter"/>
</dbReference>
<gene>
    <name evidence="3" type="ORF">BTM25_12450</name>
</gene>